<feature type="transmembrane region" description="Helical" evidence="5">
    <location>
        <begin position="43"/>
        <end position="63"/>
    </location>
</feature>
<keyword evidence="2 5" id="KW-0812">Transmembrane</keyword>
<keyword evidence="7" id="KW-1185">Reference proteome</keyword>
<dbReference type="CDD" id="cd13965">
    <property type="entry name" value="PT_UbiA_3"/>
    <property type="match status" value="1"/>
</dbReference>
<dbReference type="InterPro" id="IPR000537">
    <property type="entry name" value="UbiA_prenyltransferase"/>
</dbReference>
<proteinExistence type="predicted"/>
<name>A0A9P4JLZ1_9PLEO</name>
<evidence type="ECO:0000313" key="7">
    <source>
        <dbReference type="Proteomes" id="UP000799536"/>
    </source>
</evidence>
<accession>A0A9P4JLZ1</accession>
<feature type="transmembrane region" description="Helical" evidence="5">
    <location>
        <begin position="264"/>
        <end position="287"/>
    </location>
</feature>
<gene>
    <name evidence="6" type="ORF">GQ43DRAFT_448595</name>
</gene>
<sequence length="333" mass="36946">MAAIIHPEKLLSTTIIPSNTLKLSTLTLPYHLCTLWLFTKNDFVTFCIPTTLFALLSALSGPILTTNPSPSPFSLLSRIPLALLVVWSNLLVFDIANQRHPTAVEEDCINKPHRPLPSGRITVEQTKWLLFWLAPVVLGLNWGLGCEQETLLLFTMTWMYNDLGGSDASPLIRNLLIALGYGLYSAAASRVAVESGFQLSGKGYAWIAVVTGVMLVTQHICDLKDVEGDRVRGRKSIPVVLGDEMARWSVAGPIVVCSVLCPGFFGLGLLSYLSTAMIGGVVAFRTLRYRDLKSDKTTWKLWAFWTCWLFALPLAKNSNCLDRENYLLQRAER</sequence>
<evidence type="ECO:0000256" key="2">
    <source>
        <dbReference type="ARBA" id="ARBA00022692"/>
    </source>
</evidence>
<dbReference type="Gene3D" id="1.20.120.1780">
    <property type="entry name" value="UbiA prenyltransferase"/>
    <property type="match status" value="1"/>
</dbReference>
<feature type="transmembrane region" description="Helical" evidence="5">
    <location>
        <begin position="128"/>
        <end position="144"/>
    </location>
</feature>
<dbReference type="AlphaFoldDB" id="A0A9P4JLZ1"/>
<evidence type="ECO:0000256" key="5">
    <source>
        <dbReference type="SAM" id="Phobius"/>
    </source>
</evidence>
<evidence type="ECO:0000313" key="6">
    <source>
        <dbReference type="EMBL" id="KAF2201737.1"/>
    </source>
</evidence>
<dbReference type="GO" id="GO:0016765">
    <property type="term" value="F:transferase activity, transferring alkyl or aryl (other than methyl) groups"/>
    <property type="evidence" value="ECO:0007669"/>
    <property type="project" value="InterPro"/>
</dbReference>
<dbReference type="OrthoDB" id="434972at2759"/>
<keyword evidence="4 5" id="KW-0472">Membrane</keyword>
<dbReference type="PANTHER" id="PTHR42723">
    <property type="entry name" value="CHLOROPHYLL SYNTHASE"/>
    <property type="match status" value="1"/>
</dbReference>
<feature type="transmembrane region" description="Helical" evidence="5">
    <location>
        <begin position="171"/>
        <end position="191"/>
    </location>
</feature>
<organism evidence="6 7">
    <name type="scientific">Delitschia confertaspora ATCC 74209</name>
    <dbReference type="NCBI Taxonomy" id="1513339"/>
    <lineage>
        <taxon>Eukaryota</taxon>
        <taxon>Fungi</taxon>
        <taxon>Dikarya</taxon>
        <taxon>Ascomycota</taxon>
        <taxon>Pezizomycotina</taxon>
        <taxon>Dothideomycetes</taxon>
        <taxon>Pleosporomycetidae</taxon>
        <taxon>Pleosporales</taxon>
        <taxon>Delitschiaceae</taxon>
        <taxon>Delitschia</taxon>
    </lineage>
</organism>
<evidence type="ECO:0000256" key="1">
    <source>
        <dbReference type="ARBA" id="ARBA00004141"/>
    </source>
</evidence>
<dbReference type="GO" id="GO:0016020">
    <property type="term" value="C:membrane"/>
    <property type="evidence" value="ECO:0007669"/>
    <property type="project" value="UniProtKB-SubCell"/>
</dbReference>
<evidence type="ECO:0000256" key="4">
    <source>
        <dbReference type="ARBA" id="ARBA00023136"/>
    </source>
</evidence>
<dbReference type="PANTHER" id="PTHR42723:SF1">
    <property type="entry name" value="CHLOROPHYLL SYNTHASE, CHLOROPLASTIC"/>
    <property type="match status" value="1"/>
</dbReference>
<protein>
    <submittedName>
        <fullName evidence="6">Uncharacterized protein</fullName>
    </submittedName>
</protein>
<evidence type="ECO:0000256" key="3">
    <source>
        <dbReference type="ARBA" id="ARBA00022989"/>
    </source>
</evidence>
<feature type="transmembrane region" description="Helical" evidence="5">
    <location>
        <begin position="75"/>
        <end position="93"/>
    </location>
</feature>
<comment type="caution">
    <text evidence="6">The sequence shown here is derived from an EMBL/GenBank/DDBJ whole genome shotgun (WGS) entry which is preliminary data.</text>
</comment>
<dbReference type="Pfam" id="PF01040">
    <property type="entry name" value="UbiA"/>
    <property type="match status" value="1"/>
</dbReference>
<dbReference type="InterPro" id="IPR050475">
    <property type="entry name" value="Prenyltransferase_related"/>
</dbReference>
<keyword evidence="3 5" id="KW-1133">Transmembrane helix</keyword>
<reference evidence="6" key="1">
    <citation type="journal article" date="2020" name="Stud. Mycol.">
        <title>101 Dothideomycetes genomes: a test case for predicting lifestyles and emergence of pathogens.</title>
        <authorList>
            <person name="Haridas S."/>
            <person name="Albert R."/>
            <person name="Binder M."/>
            <person name="Bloem J."/>
            <person name="Labutti K."/>
            <person name="Salamov A."/>
            <person name="Andreopoulos B."/>
            <person name="Baker S."/>
            <person name="Barry K."/>
            <person name="Bills G."/>
            <person name="Bluhm B."/>
            <person name="Cannon C."/>
            <person name="Castanera R."/>
            <person name="Culley D."/>
            <person name="Daum C."/>
            <person name="Ezra D."/>
            <person name="Gonzalez J."/>
            <person name="Henrissat B."/>
            <person name="Kuo A."/>
            <person name="Liang C."/>
            <person name="Lipzen A."/>
            <person name="Lutzoni F."/>
            <person name="Magnuson J."/>
            <person name="Mondo S."/>
            <person name="Nolan M."/>
            <person name="Ohm R."/>
            <person name="Pangilinan J."/>
            <person name="Park H.-J."/>
            <person name="Ramirez L."/>
            <person name="Alfaro M."/>
            <person name="Sun H."/>
            <person name="Tritt A."/>
            <person name="Yoshinaga Y."/>
            <person name="Zwiers L.-H."/>
            <person name="Turgeon B."/>
            <person name="Goodwin S."/>
            <person name="Spatafora J."/>
            <person name="Crous P."/>
            <person name="Grigoriev I."/>
        </authorList>
    </citation>
    <scope>NUCLEOTIDE SEQUENCE</scope>
    <source>
        <strain evidence="6">ATCC 74209</strain>
    </source>
</reference>
<feature type="transmembrane region" description="Helical" evidence="5">
    <location>
        <begin position="203"/>
        <end position="220"/>
    </location>
</feature>
<comment type="subcellular location">
    <subcellularLocation>
        <location evidence="1">Membrane</location>
        <topology evidence="1">Multi-pass membrane protein</topology>
    </subcellularLocation>
</comment>
<dbReference type="Proteomes" id="UP000799536">
    <property type="component" value="Unassembled WGS sequence"/>
</dbReference>
<dbReference type="EMBL" id="ML993963">
    <property type="protein sequence ID" value="KAF2201737.1"/>
    <property type="molecule type" value="Genomic_DNA"/>
</dbReference>